<dbReference type="STRING" id="77020.A0A0M8MI39"/>
<evidence type="ECO:0000313" key="3">
    <source>
        <dbReference type="EMBL" id="KOS12916.1"/>
    </source>
</evidence>
<dbReference type="SMART" id="SM00240">
    <property type="entry name" value="FHA"/>
    <property type="match status" value="1"/>
</dbReference>
<dbReference type="PROSITE" id="PS50006">
    <property type="entry name" value="FHA_DOMAIN"/>
    <property type="match status" value="1"/>
</dbReference>
<dbReference type="SUPFAM" id="SSF49879">
    <property type="entry name" value="SMAD/FHA domain"/>
    <property type="match status" value="1"/>
</dbReference>
<dbReference type="Gene3D" id="2.60.200.20">
    <property type="match status" value="1"/>
</dbReference>
<dbReference type="GeneID" id="28726862"/>
<dbReference type="VEuPathDB" id="FungiDB:Malapachy_0468"/>
<dbReference type="InterPro" id="IPR050923">
    <property type="entry name" value="Cell_Proc_Reg/RNA_Proc"/>
</dbReference>
<reference evidence="3 4" key="1">
    <citation type="submission" date="2015-07" db="EMBL/GenBank/DDBJ databases">
        <title>Draft Genome Sequence of Malassezia furfur CBS1878 and Malassezia pachydermatis CBS1879.</title>
        <authorList>
            <person name="Triana S."/>
            <person name="Ohm R."/>
            <person name="Gonzalez A."/>
            <person name="DeCock H."/>
            <person name="Restrepo S."/>
            <person name="Celis A."/>
        </authorList>
    </citation>
    <scope>NUCLEOTIDE SEQUENCE [LARGE SCALE GENOMIC DNA]</scope>
    <source>
        <strain evidence="3 4">CBS 1879</strain>
    </source>
</reference>
<name>A0A0M8MI39_9BASI</name>
<dbReference type="OrthoDB" id="444265at2759"/>
<evidence type="ECO:0000259" key="2">
    <source>
        <dbReference type="PROSITE" id="PS50006"/>
    </source>
</evidence>
<dbReference type="RefSeq" id="XP_017990548.1">
    <property type="nucleotide sequence ID" value="XM_018134987.1"/>
</dbReference>
<feature type="domain" description="FHA" evidence="2">
    <location>
        <begin position="169"/>
        <end position="232"/>
    </location>
</feature>
<evidence type="ECO:0000256" key="1">
    <source>
        <dbReference type="SAM" id="MobiDB-lite"/>
    </source>
</evidence>
<organism evidence="3 4">
    <name type="scientific">Malassezia pachydermatis</name>
    <dbReference type="NCBI Taxonomy" id="77020"/>
    <lineage>
        <taxon>Eukaryota</taxon>
        <taxon>Fungi</taxon>
        <taxon>Dikarya</taxon>
        <taxon>Basidiomycota</taxon>
        <taxon>Ustilaginomycotina</taxon>
        <taxon>Malasseziomycetes</taxon>
        <taxon>Malasseziales</taxon>
        <taxon>Malasseziaceae</taxon>
        <taxon>Malassezia</taxon>
    </lineage>
</organism>
<dbReference type="PANTHER" id="PTHR23308">
    <property type="entry name" value="NUCLEAR INHIBITOR OF PROTEIN PHOSPHATASE-1"/>
    <property type="match status" value="1"/>
</dbReference>
<dbReference type="FunFam" id="2.60.200.20:FF:000038">
    <property type="entry name" value="FHA domain-containing protein SNIP1"/>
    <property type="match status" value="1"/>
</dbReference>
<feature type="compositionally biased region" description="Basic and acidic residues" evidence="1">
    <location>
        <begin position="72"/>
        <end position="90"/>
    </location>
</feature>
<evidence type="ECO:0000313" key="4">
    <source>
        <dbReference type="Proteomes" id="UP000037751"/>
    </source>
</evidence>
<sequence>MSREASPGRSVPDRYVEEPRRSHGSHQREHRSSRERSPYRSSRSDRERSHRRHYDDDRERRRERDKHHRRSRDRDSYDDRSSYNTHRDSPTRSPSRTPSQAGPSTAQPSAQPNFERSGLLAKESNSVNGVALKYHEPPEAKKPKRSWRLFVFKDGKEVDMFVLGRQSCYLFGRDKTVVDIPIEHPSCSKQHAVIQFRQVTKRNEFGDEKRYVQPFLIDLESANGCIVNGENVPSSRYYELRSGDTCQFAASSREYVLLDEGAAAS</sequence>
<dbReference type="InterPro" id="IPR000253">
    <property type="entry name" value="FHA_dom"/>
</dbReference>
<accession>A0A0M8MI39</accession>
<feature type="compositionally biased region" description="Polar residues" evidence="1">
    <location>
        <begin position="100"/>
        <end position="112"/>
    </location>
</feature>
<comment type="caution">
    <text evidence="3">The sequence shown here is derived from an EMBL/GenBank/DDBJ whole genome shotgun (WGS) entry which is preliminary data.</text>
</comment>
<dbReference type="InterPro" id="IPR008984">
    <property type="entry name" value="SMAD_FHA_dom_sf"/>
</dbReference>
<keyword evidence="4" id="KW-1185">Reference proteome</keyword>
<protein>
    <submittedName>
        <fullName evidence="3">Smad fha domain-containing protein</fullName>
    </submittedName>
</protein>
<dbReference type="Pfam" id="PF00498">
    <property type="entry name" value="FHA"/>
    <property type="match status" value="1"/>
</dbReference>
<dbReference type="AlphaFoldDB" id="A0A0M8MI39"/>
<dbReference type="Proteomes" id="UP000037751">
    <property type="component" value="Unassembled WGS sequence"/>
</dbReference>
<feature type="region of interest" description="Disordered" evidence="1">
    <location>
        <begin position="1"/>
        <end position="112"/>
    </location>
</feature>
<proteinExistence type="predicted"/>
<dbReference type="EMBL" id="LGAV01000008">
    <property type="protein sequence ID" value="KOS12916.1"/>
    <property type="molecule type" value="Genomic_DNA"/>
</dbReference>
<gene>
    <name evidence="3" type="ORF">Malapachy_0468</name>
</gene>
<feature type="compositionally biased region" description="Basic and acidic residues" evidence="1">
    <location>
        <begin position="11"/>
        <end position="62"/>
    </location>
</feature>